<dbReference type="SUPFAM" id="SSF161098">
    <property type="entry name" value="MetI-like"/>
    <property type="match status" value="1"/>
</dbReference>
<feature type="domain" description="ABC transmembrane type-1" evidence="8">
    <location>
        <begin position="48"/>
        <end position="228"/>
    </location>
</feature>
<accession>A7GVV4</accession>
<evidence type="ECO:0000256" key="4">
    <source>
        <dbReference type="ARBA" id="ARBA00022692"/>
    </source>
</evidence>
<proteinExistence type="inferred from homology"/>
<evidence type="ECO:0000256" key="1">
    <source>
        <dbReference type="ARBA" id="ARBA00004651"/>
    </source>
</evidence>
<dbReference type="STRING" id="360105.CCV52592_1129"/>
<keyword evidence="4 7" id="KW-0812">Transmembrane</keyword>
<dbReference type="Proteomes" id="UP000006380">
    <property type="component" value="Chromosome"/>
</dbReference>
<feature type="transmembrane region" description="Helical" evidence="7">
    <location>
        <begin position="154"/>
        <end position="171"/>
    </location>
</feature>
<dbReference type="EMBL" id="CP000767">
    <property type="protein sequence ID" value="EAT99778.1"/>
    <property type="molecule type" value="Genomic_DNA"/>
</dbReference>
<gene>
    <name evidence="9" type="ORF">CCV52592_1129</name>
</gene>
<dbReference type="KEGG" id="ccv:CCV52592_1129"/>
<feature type="transmembrane region" description="Helical" evidence="7">
    <location>
        <begin position="177"/>
        <end position="198"/>
    </location>
</feature>
<feature type="transmembrane region" description="Helical" evidence="7">
    <location>
        <begin position="210"/>
        <end position="231"/>
    </location>
</feature>
<keyword evidence="10" id="KW-1185">Reference proteome</keyword>
<evidence type="ECO:0000313" key="9">
    <source>
        <dbReference type="EMBL" id="EAT99778.1"/>
    </source>
</evidence>
<dbReference type="PANTHER" id="PTHR30151">
    <property type="entry name" value="ALKANE SULFONATE ABC TRANSPORTER-RELATED, MEMBRANE SUBUNIT"/>
    <property type="match status" value="1"/>
</dbReference>
<dbReference type="InterPro" id="IPR000515">
    <property type="entry name" value="MetI-like"/>
</dbReference>
<dbReference type="GO" id="GO:0055085">
    <property type="term" value="P:transmembrane transport"/>
    <property type="evidence" value="ECO:0007669"/>
    <property type="project" value="InterPro"/>
</dbReference>
<evidence type="ECO:0000256" key="6">
    <source>
        <dbReference type="ARBA" id="ARBA00023136"/>
    </source>
</evidence>
<keyword evidence="5 7" id="KW-1133">Transmembrane helix</keyword>
<dbReference type="Pfam" id="PF00528">
    <property type="entry name" value="BPD_transp_1"/>
    <property type="match status" value="1"/>
</dbReference>
<evidence type="ECO:0000256" key="3">
    <source>
        <dbReference type="ARBA" id="ARBA00022475"/>
    </source>
</evidence>
<organism evidence="9 10">
    <name type="scientific">Campylobacter curvus (strain 525.92)</name>
    <dbReference type="NCBI Taxonomy" id="360105"/>
    <lineage>
        <taxon>Bacteria</taxon>
        <taxon>Pseudomonadati</taxon>
        <taxon>Campylobacterota</taxon>
        <taxon>Epsilonproteobacteria</taxon>
        <taxon>Campylobacterales</taxon>
        <taxon>Campylobacteraceae</taxon>
        <taxon>Campylobacter</taxon>
    </lineage>
</organism>
<comment type="similarity">
    <text evidence="7">Belongs to the binding-protein-dependent transport system permease family.</text>
</comment>
<dbReference type="InterPro" id="IPR035906">
    <property type="entry name" value="MetI-like_sf"/>
</dbReference>
<dbReference type="GO" id="GO:0005886">
    <property type="term" value="C:plasma membrane"/>
    <property type="evidence" value="ECO:0007669"/>
    <property type="project" value="UniProtKB-SubCell"/>
</dbReference>
<dbReference type="PANTHER" id="PTHR30151:SF0">
    <property type="entry name" value="ABC TRANSPORTER PERMEASE PROTEIN MJ0413-RELATED"/>
    <property type="match status" value="1"/>
</dbReference>
<dbReference type="PROSITE" id="PS50928">
    <property type="entry name" value="ABC_TM1"/>
    <property type="match status" value="1"/>
</dbReference>
<name>A7GVV4_CAMC5</name>
<keyword evidence="2 7" id="KW-0813">Transport</keyword>
<evidence type="ECO:0000256" key="7">
    <source>
        <dbReference type="RuleBase" id="RU363032"/>
    </source>
</evidence>
<protein>
    <submittedName>
        <fullName evidence="9">Nitrate/sulfonate/bicarbonate ABC transporter, permease protein</fullName>
    </submittedName>
</protein>
<evidence type="ECO:0000256" key="5">
    <source>
        <dbReference type="ARBA" id="ARBA00022989"/>
    </source>
</evidence>
<keyword evidence="3" id="KW-1003">Cell membrane</keyword>
<dbReference type="OrthoDB" id="5322475at2"/>
<keyword evidence="6 7" id="KW-0472">Membrane</keyword>
<dbReference type="CDD" id="cd06261">
    <property type="entry name" value="TM_PBP2"/>
    <property type="match status" value="1"/>
</dbReference>
<evidence type="ECO:0000256" key="2">
    <source>
        <dbReference type="ARBA" id="ARBA00022448"/>
    </source>
</evidence>
<dbReference type="HOGENOM" id="CLU_046113_1_4_7"/>
<feature type="transmembrane region" description="Helical" evidence="7">
    <location>
        <begin position="55"/>
        <end position="76"/>
    </location>
</feature>
<feature type="transmembrane region" description="Helical" evidence="7">
    <location>
        <begin position="88"/>
        <end position="108"/>
    </location>
</feature>
<feature type="transmembrane region" description="Helical" evidence="7">
    <location>
        <begin position="114"/>
        <end position="133"/>
    </location>
</feature>
<reference evidence="9" key="1">
    <citation type="submission" date="2016-07" db="EMBL/GenBank/DDBJ databases">
        <title>Comparative genomics of the Campylobacter concisus group.</title>
        <authorList>
            <person name="Miller W.G."/>
            <person name="Yee E."/>
            <person name="Chapman M.H."/>
            <person name="Huynh S."/>
            <person name="Bono J.L."/>
            <person name="On S.L.W."/>
            <person name="StLeger J."/>
            <person name="Foster G."/>
            <person name="Parker C.T."/>
        </authorList>
    </citation>
    <scope>NUCLEOTIDE SEQUENCE</scope>
    <source>
        <strain evidence="9">525.92</strain>
    </source>
</reference>
<dbReference type="Gene3D" id="1.10.3720.10">
    <property type="entry name" value="MetI-like"/>
    <property type="match status" value="1"/>
</dbReference>
<evidence type="ECO:0000313" key="10">
    <source>
        <dbReference type="Proteomes" id="UP000006380"/>
    </source>
</evidence>
<sequence length="241" mass="25638">MRYVYQILVLAAVLALWQGFSGDLLPSPEDALTALLELIKSGNLATGIAASISRYIAGLVLGCIFAVTVGLVFGLFPSVASAFEPLIGLLRPISPIAWIPFALLAFGIGDKPTIFIISYAVFFPMLLLTTNAVKSTPAELMQAARGFGASRLQTIIGVILPSSLFGIISGLKLAASLAWINLVVGEMVGAQSGLGYLIIDARNQLRIDMVLAVIFVIGVIGTWINFIFSLVERWAAARLGR</sequence>
<dbReference type="RefSeq" id="WP_011991644.1">
    <property type="nucleotide sequence ID" value="NC_009715.2"/>
</dbReference>
<evidence type="ECO:0000259" key="8">
    <source>
        <dbReference type="PROSITE" id="PS50928"/>
    </source>
</evidence>
<comment type="subcellular location">
    <subcellularLocation>
        <location evidence="1 7">Cell membrane</location>
        <topology evidence="1 7">Multi-pass membrane protein</topology>
    </subcellularLocation>
</comment>
<dbReference type="AlphaFoldDB" id="A7GVV4"/>